<keyword evidence="1" id="KW-0472">Membrane</keyword>
<dbReference type="InterPro" id="IPR046682">
    <property type="entry name" value="DUF6552"/>
</dbReference>
<feature type="transmembrane region" description="Helical" evidence="1">
    <location>
        <begin position="23"/>
        <end position="40"/>
    </location>
</feature>
<keyword evidence="1" id="KW-1133">Transmembrane helix</keyword>
<dbReference type="AlphaFoldDB" id="A0A382HLV5"/>
<dbReference type="Pfam" id="PF20189">
    <property type="entry name" value="DUF6552"/>
    <property type="match status" value="1"/>
</dbReference>
<keyword evidence="1" id="KW-0812">Transmembrane</keyword>
<dbReference type="EMBL" id="UINC01062085">
    <property type="protein sequence ID" value="SVB88344.1"/>
    <property type="molecule type" value="Genomic_DNA"/>
</dbReference>
<accession>A0A382HLV5</accession>
<feature type="transmembrane region" description="Helical" evidence="1">
    <location>
        <begin position="52"/>
        <end position="71"/>
    </location>
</feature>
<evidence type="ECO:0000256" key="1">
    <source>
        <dbReference type="SAM" id="Phobius"/>
    </source>
</evidence>
<name>A0A382HLV5_9ZZZZ</name>
<gene>
    <name evidence="2" type="ORF">METZ01_LOCUS241198</name>
</gene>
<feature type="transmembrane region" description="Helical" evidence="1">
    <location>
        <begin position="77"/>
        <end position="95"/>
    </location>
</feature>
<sequence length="96" mass="11267">MDYTVFPMEETEKERRQRIKETVAWYLKWFSSILIVVAMSMRATGEVQYHIFDLWFSTIGVFGWLGVSLLWQDRALIMLNAVGFLILLSGILKTFI</sequence>
<proteinExistence type="predicted"/>
<reference evidence="2" key="1">
    <citation type="submission" date="2018-05" db="EMBL/GenBank/DDBJ databases">
        <authorList>
            <person name="Lanie J.A."/>
            <person name="Ng W.-L."/>
            <person name="Kazmierczak K.M."/>
            <person name="Andrzejewski T.M."/>
            <person name="Davidsen T.M."/>
            <person name="Wayne K.J."/>
            <person name="Tettelin H."/>
            <person name="Glass J.I."/>
            <person name="Rusch D."/>
            <person name="Podicherti R."/>
            <person name="Tsui H.-C.T."/>
            <person name="Winkler M.E."/>
        </authorList>
    </citation>
    <scope>NUCLEOTIDE SEQUENCE</scope>
</reference>
<organism evidence="2">
    <name type="scientific">marine metagenome</name>
    <dbReference type="NCBI Taxonomy" id="408172"/>
    <lineage>
        <taxon>unclassified sequences</taxon>
        <taxon>metagenomes</taxon>
        <taxon>ecological metagenomes</taxon>
    </lineage>
</organism>
<protein>
    <submittedName>
        <fullName evidence="2">Uncharacterized protein</fullName>
    </submittedName>
</protein>
<evidence type="ECO:0000313" key="2">
    <source>
        <dbReference type="EMBL" id="SVB88344.1"/>
    </source>
</evidence>